<feature type="domain" description="SusE outer membrane protein" evidence="2">
    <location>
        <begin position="26"/>
        <end position="129"/>
    </location>
</feature>
<sequence length="330" mass="35241">MKNISKLVLVLFGLMTISCSDDIQDIEQVTPATGINLINPTSSFNMVLDGSKLNQVATSFVWADTNNSGDSSISYTVEAALGGTEFAAPVALGTTTDLFLNVTIGNLDTAAKAIGIQPLTEGVVDIRVKSVNGTSNVATIKVTPYQPNWGIIGSATAFGWDNSTDMVYNPMTGKYSISVYLNSGEFKFRLDNSWAVNYGDDGNNLSLESGGANIAVSAGNYTIVLDIDNLSYTITPIVDAWGIIGSATPTGWDNDTLLDFDSTTNTYSMIIDLVPGEFKFRLNHDWGTNYGDNGNNLSLDNNGANIPVTEGGTYFITADFNGLTYTITKL</sequence>
<evidence type="ECO:0000313" key="5">
    <source>
        <dbReference type="Proteomes" id="UP000767947"/>
    </source>
</evidence>
<evidence type="ECO:0000313" key="4">
    <source>
        <dbReference type="EMBL" id="NMH25506.1"/>
    </source>
</evidence>
<feature type="chain" id="PRO_5047544288" evidence="1">
    <location>
        <begin position="21"/>
        <end position="330"/>
    </location>
</feature>
<accession>A0ABX1QTA4</accession>
<evidence type="ECO:0000256" key="1">
    <source>
        <dbReference type="SAM" id="SignalP"/>
    </source>
</evidence>
<keyword evidence="5" id="KW-1185">Reference proteome</keyword>
<dbReference type="Proteomes" id="UP000767947">
    <property type="component" value="Unassembled WGS sequence"/>
</dbReference>
<reference evidence="4 5" key="1">
    <citation type="submission" date="2020-02" db="EMBL/GenBank/DDBJ databases">
        <title>Flavobacterium sp. genome.</title>
        <authorList>
            <person name="Jung H.S."/>
            <person name="Baek J.H."/>
            <person name="Jeon C.O."/>
        </authorList>
    </citation>
    <scope>NUCLEOTIDE SEQUENCE [LARGE SCALE GENOMIC DNA]</scope>
    <source>
        <strain evidence="4 5">SE-s27</strain>
    </source>
</reference>
<name>A0ABX1QTA4_9FLAO</name>
<dbReference type="RefSeq" id="WP_169524205.1">
    <property type="nucleotide sequence ID" value="NZ_JAAMPT010000207.1"/>
</dbReference>
<gene>
    <name evidence="4" type="ORF">G6042_09525</name>
</gene>
<dbReference type="Gene3D" id="2.60.40.3620">
    <property type="match status" value="2"/>
</dbReference>
<organism evidence="4 5">
    <name type="scientific">Flavobacterium solisilvae</name>
    <dbReference type="NCBI Taxonomy" id="1852019"/>
    <lineage>
        <taxon>Bacteria</taxon>
        <taxon>Pseudomonadati</taxon>
        <taxon>Bacteroidota</taxon>
        <taxon>Flavobacteriia</taxon>
        <taxon>Flavobacteriales</taxon>
        <taxon>Flavobacteriaceae</taxon>
        <taxon>Flavobacterium</taxon>
    </lineage>
</organism>
<dbReference type="InterPro" id="IPR032187">
    <property type="entry name" value="SusF/SusE-like_C"/>
</dbReference>
<keyword evidence="1" id="KW-0732">Signal</keyword>
<dbReference type="Pfam" id="PF16411">
    <property type="entry name" value="SusF_SusE"/>
    <property type="match status" value="1"/>
</dbReference>
<dbReference type="Pfam" id="PF14292">
    <property type="entry name" value="SusE"/>
    <property type="match status" value="1"/>
</dbReference>
<dbReference type="CDD" id="cd12956">
    <property type="entry name" value="CBM_SusE-F_like"/>
    <property type="match status" value="2"/>
</dbReference>
<comment type="caution">
    <text evidence="4">The sequence shown here is derived from an EMBL/GenBank/DDBJ whole genome shotgun (WGS) entry which is preliminary data.</text>
</comment>
<evidence type="ECO:0000259" key="2">
    <source>
        <dbReference type="Pfam" id="PF14292"/>
    </source>
</evidence>
<dbReference type="InterPro" id="IPR025970">
    <property type="entry name" value="SusE"/>
</dbReference>
<feature type="signal peptide" evidence="1">
    <location>
        <begin position="1"/>
        <end position="20"/>
    </location>
</feature>
<evidence type="ECO:0000259" key="3">
    <source>
        <dbReference type="Pfam" id="PF16411"/>
    </source>
</evidence>
<protein>
    <submittedName>
        <fullName evidence="4">SusF/SusE family outer membrane protein</fullName>
    </submittedName>
</protein>
<proteinExistence type="predicted"/>
<dbReference type="PROSITE" id="PS51257">
    <property type="entry name" value="PROKAR_LIPOPROTEIN"/>
    <property type="match status" value="1"/>
</dbReference>
<feature type="domain" description="Outer membrane protein SusF/SusE-like C-terminal" evidence="3">
    <location>
        <begin position="151"/>
        <end position="232"/>
    </location>
</feature>
<dbReference type="EMBL" id="JAAMPT010000207">
    <property type="protein sequence ID" value="NMH25506.1"/>
    <property type="molecule type" value="Genomic_DNA"/>
</dbReference>